<dbReference type="Proteomes" id="UP000295680">
    <property type="component" value="Unassembled WGS sequence"/>
</dbReference>
<proteinExistence type="predicted"/>
<evidence type="ECO:0000313" key="3">
    <source>
        <dbReference type="Proteomes" id="UP000295680"/>
    </source>
</evidence>
<evidence type="ECO:0000259" key="1">
    <source>
        <dbReference type="Pfam" id="PF12770"/>
    </source>
</evidence>
<dbReference type="EMBL" id="SLWS01000007">
    <property type="protein sequence ID" value="TCO56055.1"/>
    <property type="molecule type" value="Genomic_DNA"/>
</dbReference>
<comment type="caution">
    <text evidence="2">The sequence shown here is derived from an EMBL/GenBank/DDBJ whole genome shotgun (WGS) entry which is preliminary data.</text>
</comment>
<gene>
    <name evidence="2" type="ORF">EV192_107480</name>
</gene>
<organism evidence="2 3">
    <name type="scientific">Actinocrispum wychmicini</name>
    <dbReference type="NCBI Taxonomy" id="1213861"/>
    <lineage>
        <taxon>Bacteria</taxon>
        <taxon>Bacillati</taxon>
        <taxon>Actinomycetota</taxon>
        <taxon>Actinomycetes</taxon>
        <taxon>Pseudonocardiales</taxon>
        <taxon>Pseudonocardiaceae</taxon>
        <taxon>Actinocrispum</taxon>
    </lineage>
</organism>
<name>A0A4R2JPG1_9PSEU</name>
<sequence length="813" mass="88558">MTSVEAFVSMALTDPKRLYEDIDAMESVSLEFANDVALSGYAALDAGDLWRARAAFTFAGTLYLKIQDLPRVVYTGIKRTEIDKVLAETEEEHETARLSALAMAGAARRMRLADLMFAARVVAADSAYFAAQACDQARNQEGYRKWLLVAAQDCVEALELMEASSSENQSLALISLVTATVQEASTTILFADAQPAMDRALRAIALAVEAFVPPGTESSNIEGRQDDSARILARLSYERGSPDIGRARLTSVVERAERKGDLDTFMVAMSALYKGERSAYRLSDDLTEVRNRFVDAIDEYRRRPRSLAARLWAAQRLDDLSGELVSDEFSRLVGRDVGRSHRAIEIMKARTLLDEMAGLRRIPPDPAVRSRLASLEARVLNLAAPPSLDDAVGDVVRLVSRLPIGTLGQSAHQPDGLTELEDLYARHDAGFVDSAPVADLDEVIDALGPREAVLSYHIPYDARDPAATLLILMISKQGALPIHLPLLFSEDQQQFIGRVQVDGQQPVDSSPFGELILNTRIAIQEGRDETAARCLAQLHRILITPLVEVGFEISEHDTLYIAPHGILHAVPFAALRTPEGRFLAEDVATVVVPSASVWAALRRRPATRPASFLGFANPVLEDFDPLPESETEVDAIAAGLTGLDIVVHKGGNASETALWRDLPGRGIVHLATHGEFPQANVMNMHRVLLTPGGGHDGHVNAEELRVMDLSAAELVVLSICNGGVYRFGPGDEPYGLLSAMLAAGARNIVGPAWAIDDTQARLLITEFYQWLMTRGPAEALRHAAVSRMRAGAEIRDWAGFVLFGAGTWQVDTI</sequence>
<accession>A0A4R2JPG1</accession>
<keyword evidence="3" id="KW-1185">Reference proteome</keyword>
<dbReference type="OrthoDB" id="9761935at2"/>
<evidence type="ECO:0000313" key="2">
    <source>
        <dbReference type="EMBL" id="TCO56055.1"/>
    </source>
</evidence>
<feature type="domain" description="CHAT" evidence="1">
    <location>
        <begin position="533"/>
        <end position="804"/>
    </location>
</feature>
<dbReference type="RefSeq" id="WP_132122341.1">
    <property type="nucleotide sequence ID" value="NZ_SLWS01000007.1"/>
</dbReference>
<dbReference type="AlphaFoldDB" id="A0A4R2JPG1"/>
<reference evidence="2 3" key="1">
    <citation type="submission" date="2019-03" db="EMBL/GenBank/DDBJ databases">
        <title>Genomic Encyclopedia of Type Strains, Phase IV (KMG-IV): sequencing the most valuable type-strain genomes for metagenomic binning, comparative biology and taxonomic classification.</title>
        <authorList>
            <person name="Goeker M."/>
        </authorList>
    </citation>
    <scope>NUCLEOTIDE SEQUENCE [LARGE SCALE GENOMIC DNA]</scope>
    <source>
        <strain evidence="2 3">DSM 45934</strain>
    </source>
</reference>
<dbReference type="InterPro" id="IPR024983">
    <property type="entry name" value="CHAT_dom"/>
</dbReference>
<dbReference type="Pfam" id="PF12770">
    <property type="entry name" value="CHAT"/>
    <property type="match status" value="1"/>
</dbReference>
<protein>
    <submittedName>
        <fullName evidence="2">CHAT domain-containing protein</fullName>
    </submittedName>
</protein>